<evidence type="ECO:0000313" key="2">
    <source>
        <dbReference type="EMBL" id="KAF7303761.1"/>
    </source>
</evidence>
<feature type="region of interest" description="Disordered" evidence="1">
    <location>
        <begin position="70"/>
        <end position="98"/>
    </location>
</feature>
<name>A0A8H6SS90_9AGAR</name>
<comment type="caution">
    <text evidence="2">The sequence shown here is derived from an EMBL/GenBank/DDBJ whole genome shotgun (WGS) entry which is preliminary data.</text>
</comment>
<evidence type="ECO:0000256" key="1">
    <source>
        <dbReference type="SAM" id="MobiDB-lite"/>
    </source>
</evidence>
<evidence type="ECO:0000313" key="3">
    <source>
        <dbReference type="Proteomes" id="UP000636479"/>
    </source>
</evidence>
<gene>
    <name evidence="2" type="ORF">MIND_00605700</name>
</gene>
<dbReference type="AlphaFoldDB" id="A0A8H6SS90"/>
<dbReference type="GeneID" id="59345328"/>
<dbReference type="EMBL" id="JACAZF010000005">
    <property type="protein sequence ID" value="KAF7303761.1"/>
    <property type="molecule type" value="Genomic_DNA"/>
</dbReference>
<sequence>MDSMTNQALNAFATLELVEALAEPATRPGRGRARLPRSRANQHLSSFVLHVPPPTQAGSSVALRVKRGRKPFQDVQPSSNNTIHSPNRRTQAGLDAYPPTPSFLLSPSRRIHDQRSGRPAPYPRVSLRIRGVYYPVEELLARHIAPSVDANAENRPIADNLNSIQ</sequence>
<dbReference type="RefSeq" id="XP_037220733.1">
    <property type="nucleotide sequence ID" value="XM_037362812.1"/>
</dbReference>
<dbReference type="Proteomes" id="UP000636479">
    <property type="component" value="Unassembled WGS sequence"/>
</dbReference>
<proteinExistence type="predicted"/>
<keyword evidence="3" id="KW-1185">Reference proteome</keyword>
<protein>
    <submittedName>
        <fullName evidence="2">Uncharacterized protein</fullName>
    </submittedName>
</protein>
<accession>A0A8H6SS90</accession>
<organism evidence="2 3">
    <name type="scientific">Mycena indigotica</name>
    <dbReference type="NCBI Taxonomy" id="2126181"/>
    <lineage>
        <taxon>Eukaryota</taxon>
        <taxon>Fungi</taxon>
        <taxon>Dikarya</taxon>
        <taxon>Basidiomycota</taxon>
        <taxon>Agaricomycotina</taxon>
        <taxon>Agaricomycetes</taxon>
        <taxon>Agaricomycetidae</taxon>
        <taxon>Agaricales</taxon>
        <taxon>Marasmiineae</taxon>
        <taxon>Mycenaceae</taxon>
        <taxon>Mycena</taxon>
    </lineage>
</organism>
<reference evidence="2" key="1">
    <citation type="submission" date="2020-05" db="EMBL/GenBank/DDBJ databases">
        <title>Mycena genomes resolve the evolution of fungal bioluminescence.</title>
        <authorList>
            <person name="Tsai I.J."/>
        </authorList>
    </citation>
    <scope>NUCLEOTIDE SEQUENCE</scope>
    <source>
        <strain evidence="2">171206Taipei</strain>
    </source>
</reference>
<feature type="compositionally biased region" description="Polar residues" evidence="1">
    <location>
        <begin position="75"/>
        <end position="90"/>
    </location>
</feature>